<comment type="caution">
    <text evidence="2">The sequence shown here is derived from an EMBL/GenBank/DDBJ whole genome shotgun (WGS) entry which is preliminary data.</text>
</comment>
<protein>
    <submittedName>
        <fullName evidence="2">Uncharacterized protein</fullName>
    </submittedName>
</protein>
<sequence>MASIKGFFKSKMKRSASTNDMLFTDMDEVNDLFFAFAEEHCSPRKKGHREVSKLQTPVSNPVARFQLMPGARKRALSPMSSVILYEMLRHDKSVGKAVVEQYEKLRVGGRLFDVTFPEERLGLTLVLARLSYSPRARLLVDETFPSCPGWDRLRPLDELIAINGSLLIPIDMEAFPSLVANLANLARPLELTFAKTPGRALAFRKQQQRRQLTGSNEEAVARPRRNTIDGAESARYYQGEPMVVRSATLESTIDDDRRSTDLPLGGSSPLVESDLSSASPTHEVQLEIDDSPQPLIETAESVTEAWTNALATGPLTKEDEDDDDTVELALVPPPASPERATRAFASASADSTSTTSVQGTREAVSDAWSLVSGNSASTVGVRRSSRDGGPRDGAPIALPLATTKEEESDASDGIPALRQISLRQVSLFSAEDDARPSTPPARPVVVVARGVSKECQTEDAPLAAPTPDLAPRAARRSRLPFFRPWRKRSRKPAPKKELHPDAMPSQAIIPVQPPRDDEEEEEERVFTPARADEHPPEQEEVPTPARAGEHPPERDAKVALAEHPPERDAKVVLREPPSPIALPSTTLRRPVDEDLIPTVNLTRDPVGCGPCGGCGPIFNDYDDEEYPACSCMCFDRPQLARWDADPYAHDVMA</sequence>
<evidence type="ECO:0000256" key="1">
    <source>
        <dbReference type="SAM" id="MobiDB-lite"/>
    </source>
</evidence>
<feature type="region of interest" description="Disordered" evidence="1">
    <location>
        <begin position="206"/>
        <end position="282"/>
    </location>
</feature>
<reference evidence="2" key="1">
    <citation type="submission" date="2023-01" db="EMBL/GenBank/DDBJ databases">
        <title>Metagenome sequencing of chrysophaentin producing Chrysophaeum taylorii.</title>
        <authorList>
            <person name="Davison J."/>
            <person name="Bewley C."/>
        </authorList>
    </citation>
    <scope>NUCLEOTIDE SEQUENCE</scope>
    <source>
        <strain evidence="2">NIES-1699</strain>
    </source>
</reference>
<feature type="compositionally biased region" description="Low complexity" evidence="1">
    <location>
        <begin position="342"/>
        <end position="356"/>
    </location>
</feature>
<proteinExistence type="predicted"/>
<name>A0AAD7XG43_9STRA</name>
<evidence type="ECO:0000313" key="2">
    <source>
        <dbReference type="EMBL" id="KAJ8599997.1"/>
    </source>
</evidence>
<dbReference type="Proteomes" id="UP001230188">
    <property type="component" value="Unassembled WGS sequence"/>
</dbReference>
<accession>A0AAD7XG43</accession>
<evidence type="ECO:0000313" key="3">
    <source>
        <dbReference type="Proteomes" id="UP001230188"/>
    </source>
</evidence>
<feature type="region of interest" description="Disordered" evidence="1">
    <location>
        <begin position="375"/>
        <end position="415"/>
    </location>
</feature>
<dbReference type="AlphaFoldDB" id="A0AAD7XG43"/>
<gene>
    <name evidence="2" type="ORF">CTAYLR_001832</name>
</gene>
<dbReference type="EMBL" id="JAQMWT010000531">
    <property type="protein sequence ID" value="KAJ8599997.1"/>
    <property type="molecule type" value="Genomic_DNA"/>
</dbReference>
<keyword evidence="3" id="KW-1185">Reference proteome</keyword>
<organism evidence="2 3">
    <name type="scientific">Chrysophaeum taylorii</name>
    <dbReference type="NCBI Taxonomy" id="2483200"/>
    <lineage>
        <taxon>Eukaryota</taxon>
        <taxon>Sar</taxon>
        <taxon>Stramenopiles</taxon>
        <taxon>Ochrophyta</taxon>
        <taxon>Pelagophyceae</taxon>
        <taxon>Pelagomonadales</taxon>
        <taxon>Pelagomonadaceae</taxon>
        <taxon>Chrysophaeum</taxon>
    </lineage>
</organism>
<feature type="region of interest" description="Disordered" evidence="1">
    <location>
        <begin position="480"/>
        <end position="553"/>
    </location>
</feature>
<feature type="region of interest" description="Disordered" evidence="1">
    <location>
        <begin position="331"/>
        <end position="360"/>
    </location>
</feature>
<feature type="compositionally biased region" description="Basic residues" evidence="1">
    <location>
        <begin position="480"/>
        <end position="493"/>
    </location>
</feature>